<name>A0A937AEL3_9HYPH</name>
<gene>
    <name evidence="8" type="ORF">EU981_02625</name>
</gene>
<evidence type="ECO:0000256" key="5">
    <source>
        <dbReference type="ARBA" id="ARBA00022989"/>
    </source>
</evidence>
<feature type="transmembrane region" description="Helical" evidence="7">
    <location>
        <begin position="150"/>
        <end position="168"/>
    </location>
</feature>
<organism evidence="8 9">
    <name type="scientific">Candidatus Liberibacter ctenarytainae</name>
    <dbReference type="NCBI Taxonomy" id="2020335"/>
    <lineage>
        <taxon>Bacteria</taxon>
        <taxon>Pseudomonadati</taxon>
        <taxon>Pseudomonadota</taxon>
        <taxon>Alphaproteobacteria</taxon>
        <taxon>Hyphomicrobiales</taxon>
        <taxon>Rhizobiaceae</taxon>
        <taxon>Liberibacter</taxon>
    </lineage>
</organism>
<feature type="transmembrane region" description="Helical" evidence="7">
    <location>
        <begin position="189"/>
        <end position="209"/>
    </location>
</feature>
<evidence type="ECO:0000256" key="7">
    <source>
        <dbReference type="SAM" id="Phobius"/>
    </source>
</evidence>
<evidence type="ECO:0000313" key="9">
    <source>
        <dbReference type="Proteomes" id="UP000736856"/>
    </source>
</evidence>
<feature type="transmembrane region" description="Helical" evidence="7">
    <location>
        <begin position="119"/>
        <end position="144"/>
    </location>
</feature>
<dbReference type="EMBL" id="SEOL01000004">
    <property type="protein sequence ID" value="MBL0848974.1"/>
    <property type="molecule type" value="Genomic_DNA"/>
</dbReference>
<dbReference type="Pfam" id="PF01810">
    <property type="entry name" value="LysE"/>
    <property type="match status" value="1"/>
</dbReference>
<sequence length="211" mass="23380">MPYTNLLSFLIVVCLGFVPPGPSGIQAMNHGLLYGWRKSILTIIGQETALAIIMLTAGTSTGIIMISPIVLSTIKVLGSAWLIYSGFLLIKSVSIPINSHIKDSHINSLQQCPSNLKRFITGFITCATNVRVLIFMISVMPQFIVPTQSLWEQLFIMTPLVVIVDFIVKNTYAFSASRVQSYFRDPRKIRIQGYIFGSAFIFSGISLLFPL</sequence>
<evidence type="ECO:0000256" key="4">
    <source>
        <dbReference type="ARBA" id="ARBA00022692"/>
    </source>
</evidence>
<comment type="similarity">
    <text evidence="2">Belongs to the Rht family.</text>
</comment>
<proteinExistence type="inferred from homology"/>
<dbReference type="PANTHER" id="PTHR30086:SF14">
    <property type="entry name" value="HOMOSERINE_HOMOSERINE LACTONE EFFLUX PROTEIN"/>
    <property type="match status" value="1"/>
</dbReference>
<accession>A0A937AEL3</accession>
<dbReference type="GO" id="GO:0005886">
    <property type="term" value="C:plasma membrane"/>
    <property type="evidence" value="ECO:0007669"/>
    <property type="project" value="UniProtKB-SubCell"/>
</dbReference>
<comment type="subcellular location">
    <subcellularLocation>
        <location evidence="1">Cell membrane</location>
        <topology evidence="1">Multi-pass membrane protein</topology>
    </subcellularLocation>
</comment>
<dbReference type="InterPro" id="IPR001123">
    <property type="entry name" value="LeuE-type"/>
</dbReference>
<dbReference type="Proteomes" id="UP000736856">
    <property type="component" value="Unassembled WGS sequence"/>
</dbReference>
<feature type="transmembrane region" description="Helical" evidence="7">
    <location>
        <begin position="6"/>
        <end position="28"/>
    </location>
</feature>
<keyword evidence="5 7" id="KW-1133">Transmembrane helix</keyword>
<reference evidence="8" key="1">
    <citation type="submission" date="2019-02" db="EMBL/GenBank/DDBJ databases">
        <title>A novel Candidatus Liberibacter species associated with the New Zealand native fuchsia psyllid, Ctenarytaina fuchsiae.</title>
        <authorList>
            <person name="Thompson S.M."/>
            <person name="Jorgensen N."/>
            <person name="David C."/>
            <person name="Bulman S.R."/>
            <person name="Smith G.R."/>
        </authorList>
    </citation>
    <scope>NUCLEOTIDE SEQUENCE</scope>
    <source>
        <strain evidence="8">Oxford</strain>
    </source>
</reference>
<evidence type="ECO:0000256" key="6">
    <source>
        <dbReference type="ARBA" id="ARBA00023136"/>
    </source>
</evidence>
<keyword evidence="4 7" id="KW-0812">Transmembrane</keyword>
<protein>
    <submittedName>
        <fullName evidence="8">LysE family translocator</fullName>
    </submittedName>
</protein>
<evidence type="ECO:0000256" key="3">
    <source>
        <dbReference type="ARBA" id="ARBA00022475"/>
    </source>
</evidence>
<evidence type="ECO:0000256" key="1">
    <source>
        <dbReference type="ARBA" id="ARBA00004651"/>
    </source>
</evidence>
<dbReference type="AlphaFoldDB" id="A0A937AEL3"/>
<dbReference type="GO" id="GO:0042970">
    <property type="term" value="F:homoserine transmembrane transporter activity"/>
    <property type="evidence" value="ECO:0007669"/>
    <property type="project" value="TreeGrafter"/>
</dbReference>
<feature type="transmembrane region" description="Helical" evidence="7">
    <location>
        <begin position="49"/>
        <end position="70"/>
    </location>
</feature>
<feature type="transmembrane region" description="Helical" evidence="7">
    <location>
        <begin position="76"/>
        <end position="98"/>
    </location>
</feature>
<evidence type="ECO:0000256" key="2">
    <source>
        <dbReference type="ARBA" id="ARBA00007928"/>
    </source>
</evidence>
<keyword evidence="3" id="KW-1003">Cell membrane</keyword>
<comment type="caution">
    <text evidence="8">The sequence shown here is derived from an EMBL/GenBank/DDBJ whole genome shotgun (WGS) entry which is preliminary data.</text>
</comment>
<dbReference type="PANTHER" id="PTHR30086">
    <property type="entry name" value="ARGININE EXPORTER PROTEIN ARGO"/>
    <property type="match status" value="1"/>
</dbReference>
<keyword evidence="6 7" id="KW-0472">Membrane</keyword>
<evidence type="ECO:0000313" key="8">
    <source>
        <dbReference type="EMBL" id="MBL0848974.1"/>
    </source>
</evidence>